<keyword evidence="6 7" id="KW-0472">Membrane</keyword>
<evidence type="ECO:0000256" key="3">
    <source>
        <dbReference type="ARBA" id="ARBA00022475"/>
    </source>
</evidence>
<evidence type="ECO:0000313" key="8">
    <source>
        <dbReference type="EMBL" id="RXR05478.1"/>
    </source>
</evidence>
<protein>
    <submittedName>
        <fullName evidence="8">DUF350 domain-containing protein</fullName>
    </submittedName>
</protein>
<proteinExistence type="inferred from homology"/>
<gene>
    <name evidence="8" type="ORF">EPA99_11825</name>
</gene>
<dbReference type="InterPro" id="IPR007140">
    <property type="entry name" value="DUF350"/>
</dbReference>
<feature type="transmembrane region" description="Helical" evidence="7">
    <location>
        <begin position="40"/>
        <end position="63"/>
    </location>
</feature>
<sequence length="128" mass="13373">MSPAVVYLAYLASALVLLWGFVAVYTRVTHFDEWQLIHEGNVAAALSLGGATLGFSCTLATSIALHAGWLMFLVWAVVAMVIQLMAYAVMARGLPGINKAIHEGNAAMGGTMGFTSLAVGIVNAACLT</sequence>
<comment type="similarity">
    <text evidence="2">Belongs to the UPF0719 family.</text>
</comment>
<keyword evidence="4 7" id="KW-0812">Transmembrane</keyword>
<feature type="transmembrane region" description="Helical" evidence="7">
    <location>
        <begin position="69"/>
        <end position="89"/>
    </location>
</feature>
<feature type="transmembrane region" description="Helical" evidence="7">
    <location>
        <begin position="6"/>
        <end position="28"/>
    </location>
</feature>
<dbReference type="OrthoDB" id="5573330at2"/>
<evidence type="ECO:0000256" key="1">
    <source>
        <dbReference type="ARBA" id="ARBA00004651"/>
    </source>
</evidence>
<comment type="caution">
    <text evidence="8">The sequence shown here is derived from an EMBL/GenBank/DDBJ whole genome shotgun (WGS) entry which is preliminary data.</text>
</comment>
<keyword evidence="3" id="KW-1003">Cell membrane</keyword>
<evidence type="ECO:0000313" key="9">
    <source>
        <dbReference type="Proteomes" id="UP000289784"/>
    </source>
</evidence>
<keyword evidence="9" id="KW-1185">Reference proteome</keyword>
<dbReference type="PANTHER" id="PTHR40043:SF1">
    <property type="entry name" value="UPF0719 INNER MEMBRANE PROTEIN YJFL"/>
    <property type="match status" value="1"/>
</dbReference>
<comment type="subcellular location">
    <subcellularLocation>
        <location evidence="1">Cell membrane</location>
        <topology evidence="1">Multi-pass membrane protein</topology>
    </subcellularLocation>
</comment>
<dbReference type="Proteomes" id="UP000289784">
    <property type="component" value="Unassembled WGS sequence"/>
</dbReference>
<reference evidence="8 9" key="1">
    <citation type="submission" date="2019-01" db="EMBL/GenBank/DDBJ databases">
        <title>Pseudoxanthomonas composti sp. nov., isolated from compost.</title>
        <authorList>
            <person name="Yang G."/>
        </authorList>
    </citation>
    <scope>NUCLEOTIDE SEQUENCE [LARGE SCALE GENOMIC DNA]</scope>
    <source>
        <strain evidence="8 9">GSS15</strain>
    </source>
</reference>
<evidence type="ECO:0000256" key="7">
    <source>
        <dbReference type="SAM" id="Phobius"/>
    </source>
</evidence>
<evidence type="ECO:0000256" key="5">
    <source>
        <dbReference type="ARBA" id="ARBA00022989"/>
    </source>
</evidence>
<dbReference type="AlphaFoldDB" id="A0A4Q1JWI6"/>
<evidence type="ECO:0000256" key="4">
    <source>
        <dbReference type="ARBA" id="ARBA00022692"/>
    </source>
</evidence>
<evidence type="ECO:0000256" key="2">
    <source>
        <dbReference type="ARBA" id="ARBA00005779"/>
    </source>
</evidence>
<accession>A0A4Q1JWI6</accession>
<dbReference type="Pfam" id="PF03994">
    <property type="entry name" value="DUF350"/>
    <property type="match status" value="1"/>
</dbReference>
<evidence type="ECO:0000256" key="6">
    <source>
        <dbReference type="ARBA" id="ARBA00023136"/>
    </source>
</evidence>
<dbReference type="GO" id="GO:0005886">
    <property type="term" value="C:plasma membrane"/>
    <property type="evidence" value="ECO:0007669"/>
    <property type="project" value="UniProtKB-SubCell"/>
</dbReference>
<dbReference type="EMBL" id="SAWZ01000005">
    <property type="protein sequence ID" value="RXR05478.1"/>
    <property type="molecule type" value="Genomic_DNA"/>
</dbReference>
<name>A0A4Q1JWI6_9GAMM</name>
<organism evidence="8 9">
    <name type="scientific">Pseudoxanthomonas composti</name>
    <dbReference type="NCBI Taxonomy" id="2137479"/>
    <lineage>
        <taxon>Bacteria</taxon>
        <taxon>Pseudomonadati</taxon>
        <taxon>Pseudomonadota</taxon>
        <taxon>Gammaproteobacteria</taxon>
        <taxon>Lysobacterales</taxon>
        <taxon>Lysobacteraceae</taxon>
        <taxon>Pseudoxanthomonas</taxon>
    </lineage>
</organism>
<dbReference type="PANTHER" id="PTHR40043">
    <property type="entry name" value="UPF0719 INNER MEMBRANE PROTEIN YJFL"/>
    <property type="match status" value="1"/>
</dbReference>
<keyword evidence="5 7" id="KW-1133">Transmembrane helix</keyword>